<gene>
    <name evidence="4" type="ORF">H5J25_08865</name>
</gene>
<organism evidence="4 5">
    <name type="scientific">Sphingomonas aliaeris</name>
    <dbReference type="NCBI Taxonomy" id="2759526"/>
    <lineage>
        <taxon>Bacteria</taxon>
        <taxon>Pseudomonadati</taxon>
        <taxon>Pseudomonadota</taxon>
        <taxon>Alphaproteobacteria</taxon>
        <taxon>Sphingomonadales</taxon>
        <taxon>Sphingomonadaceae</taxon>
        <taxon>Sphingomonas</taxon>
    </lineage>
</organism>
<dbReference type="CDD" id="cd02440">
    <property type="entry name" value="AdoMet_MTases"/>
    <property type="match status" value="1"/>
</dbReference>
<dbReference type="Proteomes" id="UP000595894">
    <property type="component" value="Chromosome"/>
</dbReference>
<sequence length="222" mass="23345">MKLNSIDSDGYVAMRHAMVASQLRTNAVSDSRVVAAMDRVPRENFLPEDAREMAYRDTAVPLGRGRFQNVPIATGRLLTEALLQHTDRVLLIGAAGGYTAAVLAEIVASVTAVESDPAFAELARNALAGNAKVTVVEGPLEAGHADGAPYDLLFIDGAIEHMPDALVAQVATEGRVVGGLSDRGVTRLAAGRRTEGGFALLPFADIDCVPLPGFAVAKSFTF</sequence>
<protein>
    <recommendedName>
        <fullName evidence="2">Protein-L-isoaspartate O-methyltransferase</fullName>
    </recommendedName>
    <alternativeName>
        <fullName evidence="3">Protein L-isoaspartyl methyltransferase</fullName>
    </alternativeName>
</protein>
<dbReference type="EMBL" id="CP061035">
    <property type="protein sequence ID" value="QQV78686.1"/>
    <property type="molecule type" value="Genomic_DNA"/>
</dbReference>
<evidence type="ECO:0000256" key="3">
    <source>
        <dbReference type="ARBA" id="ARBA00030757"/>
    </source>
</evidence>
<dbReference type="Gene3D" id="3.40.50.150">
    <property type="entry name" value="Vaccinia Virus protein VP39"/>
    <property type="match status" value="1"/>
</dbReference>
<dbReference type="AlphaFoldDB" id="A0A974S5R3"/>
<evidence type="ECO:0000256" key="2">
    <source>
        <dbReference type="ARBA" id="ARBA00013346"/>
    </source>
</evidence>
<dbReference type="GO" id="GO:0005737">
    <property type="term" value="C:cytoplasm"/>
    <property type="evidence" value="ECO:0007669"/>
    <property type="project" value="TreeGrafter"/>
</dbReference>
<dbReference type="SUPFAM" id="SSF53335">
    <property type="entry name" value="S-adenosyl-L-methionine-dependent methyltransferases"/>
    <property type="match status" value="1"/>
</dbReference>
<keyword evidence="5" id="KW-1185">Reference proteome</keyword>
<accession>A0A974S5R3</accession>
<comment type="similarity">
    <text evidence="1">Belongs to the methyltransferase superfamily. L-isoaspartyl/D-aspartyl protein methyltransferase family.</text>
</comment>
<dbReference type="GO" id="GO:0004719">
    <property type="term" value="F:protein-L-isoaspartate (D-aspartate) O-methyltransferase activity"/>
    <property type="evidence" value="ECO:0007669"/>
    <property type="project" value="InterPro"/>
</dbReference>
<name>A0A974S5R3_9SPHN</name>
<dbReference type="Pfam" id="PF01135">
    <property type="entry name" value="PCMT"/>
    <property type="match status" value="1"/>
</dbReference>
<dbReference type="PANTHER" id="PTHR11579">
    <property type="entry name" value="PROTEIN-L-ISOASPARTATE O-METHYLTRANSFERASE"/>
    <property type="match status" value="1"/>
</dbReference>
<evidence type="ECO:0000313" key="5">
    <source>
        <dbReference type="Proteomes" id="UP000595894"/>
    </source>
</evidence>
<dbReference type="PANTHER" id="PTHR11579:SF18">
    <property type="entry name" value="PROTEIN-L-ISOASPARTATE O-METHYLTRANSFERASE"/>
    <property type="match status" value="1"/>
</dbReference>
<reference evidence="5" key="1">
    <citation type="submission" date="2020-09" db="EMBL/GenBank/DDBJ databases">
        <title>Sphingomonas sp., a new species isolated from pork steak.</title>
        <authorList>
            <person name="Heidler von Heilborn D."/>
        </authorList>
    </citation>
    <scope>NUCLEOTIDE SEQUENCE [LARGE SCALE GENOMIC DNA]</scope>
</reference>
<proteinExistence type="inferred from homology"/>
<dbReference type="InterPro" id="IPR029063">
    <property type="entry name" value="SAM-dependent_MTases_sf"/>
</dbReference>
<evidence type="ECO:0000256" key="1">
    <source>
        <dbReference type="ARBA" id="ARBA00005369"/>
    </source>
</evidence>
<dbReference type="RefSeq" id="WP_202095743.1">
    <property type="nucleotide sequence ID" value="NZ_CP061035.1"/>
</dbReference>
<dbReference type="InterPro" id="IPR000682">
    <property type="entry name" value="PCMT"/>
</dbReference>
<dbReference type="KEGG" id="sari:H5J25_08865"/>
<evidence type="ECO:0000313" key="4">
    <source>
        <dbReference type="EMBL" id="QQV78686.1"/>
    </source>
</evidence>